<reference evidence="4 5" key="1">
    <citation type="journal article" date="2015" name="Genome Announc.">
        <title>Expanding the biotechnology potential of lactobacilli through comparative genomics of 213 strains and associated genera.</title>
        <authorList>
            <person name="Sun Z."/>
            <person name="Harris H.M."/>
            <person name="McCann A."/>
            <person name="Guo C."/>
            <person name="Argimon S."/>
            <person name="Zhang W."/>
            <person name="Yang X."/>
            <person name="Jeffery I.B."/>
            <person name="Cooney J.C."/>
            <person name="Kagawa T.F."/>
            <person name="Liu W."/>
            <person name="Song Y."/>
            <person name="Salvetti E."/>
            <person name="Wrobel A."/>
            <person name="Rasinkangas P."/>
            <person name="Parkhill J."/>
            <person name="Rea M.C."/>
            <person name="O'Sullivan O."/>
            <person name="Ritari J."/>
            <person name="Douillard F.P."/>
            <person name="Paul Ross R."/>
            <person name="Yang R."/>
            <person name="Briner A.E."/>
            <person name="Felis G.E."/>
            <person name="de Vos W.M."/>
            <person name="Barrangou R."/>
            <person name="Klaenhammer T.R."/>
            <person name="Caufield P.W."/>
            <person name="Cui Y."/>
            <person name="Zhang H."/>
            <person name="O'Toole P.W."/>
        </authorList>
    </citation>
    <scope>NUCLEOTIDE SEQUENCE [LARGE SCALE GENOMIC DNA]</scope>
    <source>
        <strain evidence="4 5">DSM 14421</strain>
    </source>
</reference>
<dbReference type="PATRIC" id="fig|1423739.3.peg.2967"/>
<keyword evidence="1" id="KW-0238">DNA-binding</keyword>
<accession>A0A0R1SKJ1</accession>
<dbReference type="SUPFAM" id="SSF47413">
    <property type="entry name" value="lambda repressor-like DNA-binding domains"/>
    <property type="match status" value="1"/>
</dbReference>
<keyword evidence="2" id="KW-1133">Transmembrane helix</keyword>
<name>A0A0R1SKJ1_9LACO</name>
<dbReference type="PANTHER" id="PTHR46558">
    <property type="entry name" value="TRACRIPTIONAL REGULATORY PROTEIN-RELATED-RELATED"/>
    <property type="match status" value="1"/>
</dbReference>
<organism evidence="4 5">
    <name type="scientific">Lentilactobacillus diolivorans DSM 14421</name>
    <dbReference type="NCBI Taxonomy" id="1423739"/>
    <lineage>
        <taxon>Bacteria</taxon>
        <taxon>Bacillati</taxon>
        <taxon>Bacillota</taxon>
        <taxon>Bacilli</taxon>
        <taxon>Lactobacillales</taxon>
        <taxon>Lactobacillaceae</taxon>
        <taxon>Lentilactobacillus</taxon>
    </lineage>
</organism>
<gene>
    <name evidence="4" type="ORF">FC85_GL002855</name>
</gene>
<dbReference type="EMBL" id="AZEY01000041">
    <property type="protein sequence ID" value="KRL66547.1"/>
    <property type="molecule type" value="Genomic_DNA"/>
</dbReference>
<dbReference type="Gene3D" id="1.10.260.40">
    <property type="entry name" value="lambda repressor-like DNA-binding domains"/>
    <property type="match status" value="1"/>
</dbReference>
<evidence type="ECO:0000259" key="3">
    <source>
        <dbReference type="PROSITE" id="PS50943"/>
    </source>
</evidence>
<feature type="transmembrane region" description="Helical" evidence="2">
    <location>
        <begin position="135"/>
        <end position="155"/>
    </location>
</feature>
<evidence type="ECO:0000256" key="2">
    <source>
        <dbReference type="SAM" id="Phobius"/>
    </source>
</evidence>
<proteinExistence type="predicted"/>
<evidence type="ECO:0000313" key="4">
    <source>
        <dbReference type="EMBL" id="KRL66547.1"/>
    </source>
</evidence>
<keyword evidence="2" id="KW-0812">Transmembrane</keyword>
<dbReference type="STRING" id="1423739.FC85_GL002855"/>
<sequence length="198" mass="21892">MNNKLIANLKLLRKKNHLNQSELATRLNVSRQAISNWETGRNTPDIDTIIKLAHLYHVPLDQLVTHKNHSAPIVGKPKKTILGVLFAILVVERSTQNAPLAARIWIDYLLLVPIVLYFVLLLIDKKIVNPRIGLAIYNFGLFLFGVAGIGSSFVNLFSMGFGLRITCFACGVMAIGYIAIPGIKHLIGKVKSATSLRV</sequence>
<feature type="domain" description="HTH cro/C1-type" evidence="3">
    <location>
        <begin position="9"/>
        <end position="63"/>
    </location>
</feature>
<dbReference type="InterPro" id="IPR010982">
    <property type="entry name" value="Lambda_DNA-bd_dom_sf"/>
</dbReference>
<feature type="transmembrane region" description="Helical" evidence="2">
    <location>
        <begin position="161"/>
        <end position="180"/>
    </location>
</feature>
<protein>
    <submittedName>
        <fullName evidence="4">XRE family transcriptional regulator</fullName>
    </submittedName>
</protein>
<dbReference type="SMART" id="SM00530">
    <property type="entry name" value="HTH_XRE"/>
    <property type="match status" value="1"/>
</dbReference>
<dbReference type="PROSITE" id="PS50943">
    <property type="entry name" value="HTH_CROC1"/>
    <property type="match status" value="1"/>
</dbReference>
<dbReference type="PANTHER" id="PTHR46558:SF11">
    <property type="entry name" value="HTH-TYPE TRANSCRIPTIONAL REGULATOR XRE"/>
    <property type="match status" value="1"/>
</dbReference>
<comment type="caution">
    <text evidence="4">The sequence shown here is derived from an EMBL/GenBank/DDBJ whole genome shotgun (WGS) entry which is preliminary data.</text>
</comment>
<evidence type="ECO:0000256" key="1">
    <source>
        <dbReference type="ARBA" id="ARBA00023125"/>
    </source>
</evidence>
<keyword evidence="2" id="KW-0472">Membrane</keyword>
<dbReference type="InterPro" id="IPR001387">
    <property type="entry name" value="Cro/C1-type_HTH"/>
</dbReference>
<dbReference type="AlphaFoldDB" id="A0A0R1SKJ1"/>
<feature type="transmembrane region" description="Helical" evidence="2">
    <location>
        <begin position="104"/>
        <end position="123"/>
    </location>
</feature>
<dbReference type="Proteomes" id="UP000052013">
    <property type="component" value="Unassembled WGS sequence"/>
</dbReference>
<dbReference type="Pfam" id="PF01381">
    <property type="entry name" value="HTH_3"/>
    <property type="match status" value="1"/>
</dbReference>
<dbReference type="GO" id="GO:0003677">
    <property type="term" value="F:DNA binding"/>
    <property type="evidence" value="ECO:0007669"/>
    <property type="project" value="UniProtKB-KW"/>
</dbReference>
<dbReference type="RefSeq" id="WP_057864418.1">
    <property type="nucleotide sequence ID" value="NZ_AZEY01000041.1"/>
</dbReference>
<evidence type="ECO:0000313" key="5">
    <source>
        <dbReference type="Proteomes" id="UP000052013"/>
    </source>
</evidence>
<dbReference type="CDD" id="cd00093">
    <property type="entry name" value="HTH_XRE"/>
    <property type="match status" value="1"/>
</dbReference>